<keyword evidence="6 8" id="KW-0472">Membrane</keyword>
<keyword evidence="5" id="KW-0406">Ion transport</keyword>
<evidence type="ECO:0000256" key="4">
    <source>
        <dbReference type="ARBA" id="ARBA00022989"/>
    </source>
</evidence>
<keyword evidence="7" id="KW-0407">Ion channel</keyword>
<evidence type="ECO:0000256" key="6">
    <source>
        <dbReference type="ARBA" id="ARBA00023136"/>
    </source>
</evidence>
<comment type="subcellular location">
    <subcellularLocation>
        <location evidence="1">Membrane</location>
        <topology evidence="1">Multi-pass membrane protein</topology>
    </subcellularLocation>
</comment>
<dbReference type="PATRIC" id="fig|348824.6.peg.6275"/>
<keyword evidence="10" id="KW-0614">Plasmid</keyword>
<evidence type="ECO:0000256" key="2">
    <source>
        <dbReference type="ARBA" id="ARBA00022448"/>
    </source>
</evidence>
<name>W6S741_9HYPH</name>
<keyword evidence="4 8" id="KW-1133">Transmembrane helix</keyword>
<feature type="transmembrane region" description="Helical" evidence="8">
    <location>
        <begin position="136"/>
        <end position="159"/>
    </location>
</feature>
<protein>
    <submittedName>
        <fullName evidence="10">Membrane protein</fullName>
    </submittedName>
</protein>
<dbReference type="Pfam" id="PF07885">
    <property type="entry name" value="Ion_trans_2"/>
    <property type="match status" value="1"/>
</dbReference>
<dbReference type="SUPFAM" id="SSF81324">
    <property type="entry name" value="Voltage-gated potassium channels"/>
    <property type="match status" value="1"/>
</dbReference>
<dbReference type="GO" id="GO:0005886">
    <property type="term" value="C:plasma membrane"/>
    <property type="evidence" value="ECO:0007669"/>
    <property type="project" value="TreeGrafter"/>
</dbReference>
<keyword evidence="3 8" id="KW-0812">Transmembrane</keyword>
<dbReference type="InterPro" id="IPR013099">
    <property type="entry name" value="K_chnl_dom"/>
</dbReference>
<proteinExistence type="predicted"/>
<dbReference type="GO" id="GO:0015271">
    <property type="term" value="F:outward rectifier potassium channel activity"/>
    <property type="evidence" value="ECO:0007669"/>
    <property type="project" value="TreeGrafter"/>
</dbReference>
<feature type="transmembrane region" description="Helical" evidence="8">
    <location>
        <begin position="80"/>
        <end position="100"/>
    </location>
</feature>
<dbReference type="KEGG" id="rhl:LPU83_pLPU83d_0625"/>
<evidence type="ECO:0000256" key="3">
    <source>
        <dbReference type="ARBA" id="ARBA00022692"/>
    </source>
</evidence>
<dbReference type="PANTHER" id="PTHR11003">
    <property type="entry name" value="POTASSIUM CHANNEL, SUBFAMILY K"/>
    <property type="match status" value="1"/>
</dbReference>
<evidence type="ECO:0000256" key="8">
    <source>
        <dbReference type="SAM" id="Phobius"/>
    </source>
</evidence>
<dbReference type="EMBL" id="HG916855">
    <property type="protein sequence ID" value="CDM61996.1"/>
    <property type="molecule type" value="Genomic_DNA"/>
</dbReference>
<feature type="domain" description="Potassium channel" evidence="9">
    <location>
        <begin position="89"/>
        <end position="159"/>
    </location>
</feature>
<reference evidence="10" key="1">
    <citation type="submission" date="2013-11" db="EMBL/GenBank/DDBJ databases">
        <title>Draft genome sequence of the broad-host-range Rhizobium sp. LPU83 strain, a member of the low-genetic diversity Oregon-like Rhizobium sp. group.</title>
        <authorList>
            <person name="Wibberg D."/>
            <person name="Puehler A."/>
            <person name="Schlueter A."/>
        </authorList>
    </citation>
    <scope>NUCLEOTIDE SEQUENCE [LARGE SCALE GENOMIC DNA]</scope>
    <source>
        <strain evidence="10">LPU83</strain>
        <plasmid evidence="10">pLPU83d</plasmid>
    </source>
</reference>
<evidence type="ECO:0000256" key="5">
    <source>
        <dbReference type="ARBA" id="ARBA00023065"/>
    </source>
</evidence>
<feature type="transmembrane region" description="Helical" evidence="8">
    <location>
        <begin position="107"/>
        <end position="124"/>
    </location>
</feature>
<evidence type="ECO:0000313" key="10">
    <source>
        <dbReference type="EMBL" id="CDM61996.1"/>
    </source>
</evidence>
<keyword evidence="11" id="KW-1185">Reference proteome</keyword>
<accession>W6S741</accession>
<dbReference type="Proteomes" id="UP000019443">
    <property type="component" value="Plasmid pLPU83d"/>
</dbReference>
<dbReference type="Gene3D" id="1.10.287.70">
    <property type="match status" value="1"/>
</dbReference>
<sequence>MPLGKRSTCVASGYVSAVLAVESAPGKKGGGRAVQRPTASAPVTLTVERSKVVTAETDKGQGAKQMRRLFFIALVEQLRVVWPIMSGIITIMVGCGAAIWRIEDWGLGEALYFTFVTGLTIGYGDFTPKHFSARVLALVIGFAGIVLTGLIAAVTVKALNAADRNTAK</sequence>
<organism evidence="10 11">
    <name type="scientific">Rhizobium favelukesii</name>
    <dbReference type="NCBI Taxonomy" id="348824"/>
    <lineage>
        <taxon>Bacteria</taxon>
        <taxon>Pseudomonadati</taxon>
        <taxon>Pseudomonadota</taxon>
        <taxon>Alphaproteobacteria</taxon>
        <taxon>Hyphomicrobiales</taxon>
        <taxon>Rhizobiaceae</taxon>
        <taxon>Rhizobium/Agrobacterium group</taxon>
        <taxon>Rhizobium</taxon>
    </lineage>
</organism>
<evidence type="ECO:0000256" key="7">
    <source>
        <dbReference type="ARBA" id="ARBA00023303"/>
    </source>
</evidence>
<gene>
    <name evidence="10" type="ORF">LPU83_pLPU83d_0625</name>
</gene>
<keyword evidence="2" id="KW-0813">Transport</keyword>
<dbReference type="PANTHER" id="PTHR11003:SF291">
    <property type="entry name" value="IP11374P"/>
    <property type="match status" value="1"/>
</dbReference>
<dbReference type="InterPro" id="IPR003280">
    <property type="entry name" value="2pore_dom_K_chnl"/>
</dbReference>
<dbReference type="AlphaFoldDB" id="W6S741"/>
<dbReference type="HOGENOM" id="CLU_1585194_0_0_5"/>
<evidence type="ECO:0000256" key="1">
    <source>
        <dbReference type="ARBA" id="ARBA00004141"/>
    </source>
</evidence>
<dbReference type="GO" id="GO:0030322">
    <property type="term" value="P:stabilization of membrane potential"/>
    <property type="evidence" value="ECO:0007669"/>
    <property type="project" value="TreeGrafter"/>
</dbReference>
<evidence type="ECO:0000259" key="9">
    <source>
        <dbReference type="Pfam" id="PF07885"/>
    </source>
</evidence>
<geneLocation type="plasmid" evidence="10 11">
    <name>pLPU83d</name>
</geneLocation>
<dbReference type="GO" id="GO:0022841">
    <property type="term" value="F:potassium ion leak channel activity"/>
    <property type="evidence" value="ECO:0007669"/>
    <property type="project" value="TreeGrafter"/>
</dbReference>
<evidence type="ECO:0000313" key="11">
    <source>
        <dbReference type="Proteomes" id="UP000019443"/>
    </source>
</evidence>